<dbReference type="SUPFAM" id="SSF49344">
    <property type="entry name" value="CBD9-like"/>
    <property type="match status" value="1"/>
</dbReference>
<proteinExistence type="predicted"/>
<dbReference type="PANTHER" id="PTHR47190">
    <property type="entry name" value="DEHYDROGENASE, PUTATIVE-RELATED"/>
    <property type="match status" value="1"/>
</dbReference>
<dbReference type="Gene3D" id="2.60.40.1210">
    <property type="entry name" value="Cellobiose dehydrogenase, cytochrome domain"/>
    <property type="match status" value="1"/>
</dbReference>
<dbReference type="GeneID" id="41970393"/>
<evidence type="ECO:0000259" key="2">
    <source>
        <dbReference type="Pfam" id="PF16010"/>
    </source>
</evidence>
<reference evidence="3 4" key="1">
    <citation type="submission" date="2019-06" db="EMBL/GenBank/DDBJ databases">
        <title>Draft genome sequence of the filamentous fungus Phialemoniopsis curvata isolated from diesel fuel.</title>
        <authorList>
            <person name="Varaljay V.A."/>
            <person name="Lyon W.J."/>
            <person name="Crouch A.L."/>
            <person name="Drake C.E."/>
            <person name="Hollomon J.M."/>
            <person name="Nadeau L.J."/>
            <person name="Nunn H.S."/>
            <person name="Stevenson B.S."/>
            <person name="Bojanowski C.L."/>
            <person name="Crookes-Goodson W.J."/>
        </authorList>
    </citation>
    <scope>NUCLEOTIDE SEQUENCE [LARGE SCALE GENOMIC DNA]</scope>
    <source>
        <strain evidence="3 4">D216</strain>
    </source>
</reference>
<organism evidence="3 4">
    <name type="scientific">Thyridium curvatum</name>
    <dbReference type="NCBI Taxonomy" id="1093900"/>
    <lineage>
        <taxon>Eukaryota</taxon>
        <taxon>Fungi</taxon>
        <taxon>Dikarya</taxon>
        <taxon>Ascomycota</taxon>
        <taxon>Pezizomycotina</taxon>
        <taxon>Sordariomycetes</taxon>
        <taxon>Sordariomycetidae</taxon>
        <taxon>Thyridiales</taxon>
        <taxon>Thyridiaceae</taxon>
        <taxon>Thyridium</taxon>
    </lineage>
</organism>
<dbReference type="STRING" id="1093900.A0A507B407"/>
<evidence type="ECO:0000313" key="3">
    <source>
        <dbReference type="EMBL" id="TPX17845.1"/>
    </source>
</evidence>
<evidence type="ECO:0000256" key="1">
    <source>
        <dbReference type="SAM" id="SignalP"/>
    </source>
</evidence>
<dbReference type="CDD" id="cd09630">
    <property type="entry name" value="CDH_like_cytochrome"/>
    <property type="match status" value="1"/>
</dbReference>
<comment type="caution">
    <text evidence="3">The sequence shown here is derived from an EMBL/GenBank/DDBJ whole genome shotgun (WGS) entry which is preliminary data.</text>
</comment>
<dbReference type="PANTHER" id="PTHR47190:SF1">
    <property type="entry name" value="GLUCOSE-METHANOL-CHOLINE OXIDOREDUCTASE N-TERMINAL DOMAIN-CONTAINING PROTEIN"/>
    <property type="match status" value="1"/>
</dbReference>
<sequence>MPPTVRLTSLIAVTIALSSALCLAQDKLMTQGTYIDPDSALRFTSWSSTPDADGRGAFTFGMTLLDDAADKNATDYVGVLIDTTDRKGENKKQKCQSLSANQTGWCGLAHGGSMLRNLLLMAWPHEGRVLTSFRWATDYFKPGVYGGNATLTQVTSRVDPRGFEVMYRCGDCLRWSEGADEGSAGTSAGSLMLGWAQGADGPTDAASPEGIDFIFHNNGYGTWRAELEGEVNPSS</sequence>
<dbReference type="RefSeq" id="XP_030999556.1">
    <property type="nucleotide sequence ID" value="XM_031137191.1"/>
</dbReference>
<feature type="chain" id="PRO_5021421378" description="Cellobiose dehydrogenase-like cytochrome domain-containing protein" evidence="1">
    <location>
        <begin position="25"/>
        <end position="235"/>
    </location>
</feature>
<protein>
    <recommendedName>
        <fullName evidence="2">Cellobiose dehydrogenase-like cytochrome domain-containing protein</fullName>
    </recommendedName>
</protein>
<dbReference type="AlphaFoldDB" id="A0A507B407"/>
<keyword evidence="1" id="KW-0732">Signal</keyword>
<dbReference type="Proteomes" id="UP000319257">
    <property type="component" value="Unassembled WGS sequence"/>
</dbReference>
<dbReference type="Pfam" id="PF16010">
    <property type="entry name" value="CDH-cyt"/>
    <property type="match status" value="1"/>
</dbReference>
<evidence type="ECO:0000313" key="4">
    <source>
        <dbReference type="Proteomes" id="UP000319257"/>
    </source>
</evidence>
<dbReference type="InterPro" id="IPR015920">
    <property type="entry name" value="Cellobiose_DH-like_cyt"/>
</dbReference>
<feature type="signal peptide" evidence="1">
    <location>
        <begin position="1"/>
        <end position="24"/>
    </location>
</feature>
<gene>
    <name evidence="3" type="ORF">E0L32_002946</name>
</gene>
<accession>A0A507B407</accession>
<dbReference type="EMBL" id="SKBQ01000012">
    <property type="protein sequence ID" value="TPX17845.1"/>
    <property type="molecule type" value="Genomic_DNA"/>
</dbReference>
<dbReference type="InterPro" id="IPR053208">
    <property type="entry name" value="GMC_Oxidoreductase_CD"/>
</dbReference>
<dbReference type="OrthoDB" id="413885at2759"/>
<keyword evidence="4" id="KW-1185">Reference proteome</keyword>
<dbReference type="InParanoid" id="A0A507B407"/>
<name>A0A507B407_9PEZI</name>
<feature type="domain" description="Cellobiose dehydrogenase-like cytochrome" evidence="2">
    <location>
        <begin position="34"/>
        <end position="231"/>
    </location>
</feature>